<dbReference type="InterPro" id="IPR036890">
    <property type="entry name" value="HATPase_C_sf"/>
</dbReference>
<dbReference type="InterPro" id="IPR003594">
    <property type="entry name" value="HATPase_dom"/>
</dbReference>
<evidence type="ECO:0000256" key="9">
    <source>
        <dbReference type="ARBA" id="ARBA00022840"/>
    </source>
</evidence>
<dbReference type="CDD" id="cd00130">
    <property type="entry name" value="PAS"/>
    <property type="match status" value="1"/>
</dbReference>
<dbReference type="CDD" id="cd00082">
    <property type="entry name" value="HisKA"/>
    <property type="match status" value="1"/>
</dbReference>
<keyword evidence="5" id="KW-0597">Phosphoprotein</keyword>
<evidence type="ECO:0000256" key="12">
    <source>
        <dbReference type="SAM" id="Phobius"/>
    </source>
</evidence>
<organism evidence="15 16">
    <name type="scientific">Candidatus Nealsonbacteria bacterium RIFCSPHIGHO2_01_FULL_38_55</name>
    <dbReference type="NCBI Taxonomy" id="1801664"/>
    <lineage>
        <taxon>Bacteria</taxon>
        <taxon>Candidatus Nealsoniibacteriota</taxon>
    </lineage>
</organism>
<evidence type="ECO:0000256" key="1">
    <source>
        <dbReference type="ARBA" id="ARBA00000085"/>
    </source>
</evidence>
<dbReference type="GO" id="GO:0005886">
    <property type="term" value="C:plasma membrane"/>
    <property type="evidence" value="ECO:0007669"/>
    <property type="project" value="UniProtKB-SubCell"/>
</dbReference>
<dbReference type="Gene3D" id="3.30.565.10">
    <property type="entry name" value="Histidine kinase-like ATPase, C-terminal domain"/>
    <property type="match status" value="1"/>
</dbReference>
<dbReference type="InterPro" id="IPR036097">
    <property type="entry name" value="HisK_dim/P_sf"/>
</dbReference>
<comment type="caution">
    <text evidence="15">The sequence shown here is derived from an EMBL/GenBank/DDBJ whole genome shotgun (WGS) entry which is preliminary data.</text>
</comment>
<keyword evidence="8" id="KW-0418">Kinase</keyword>
<dbReference type="SUPFAM" id="SSF55874">
    <property type="entry name" value="ATPase domain of HSP90 chaperone/DNA topoisomerase II/histidine kinase"/>
    <property type="match status" value="1"/>
</dbReference>
<evidence type="ECO:0000256" key="2">
    <source>
        <dbReference type="ARBA" id="ARBA00004236"/>
    </source>
</evidence>
<dbReference type="PANTHER" id="PTHR45453:SF1">
    <property type="entry name" value="PHOSPHATE REGULON SENSOR PROTEIN PHOR"/>
    <property type="match status" value="1"/>
</dbReference>
<dbReference type="PANTHER" id="PTHR45453">
    <property type="entry name" value="PHOSPHATE REGULON SENSOR PROTEIN PHOR"/>
    <property type="match status" value="1"/>
</dbReference>
<dbReference type="SUPFAM" id="SSF55785">
    <property type="entry name" value="PYP-like sensor domain (PAS domain)"/>
    <property type="match status" value="1"/>
</dbReference>
<dbReference type="SUPFAM" id="SSF47384">
    <property type="entry name" value="Homodimeric domain of signal transducing histidine kinase"/>
    <property type="match status" value="1"/>
</dbReference>
<dbReference type="EC" id="2.7.13.3" evidence="3"/>
<dbReference type="Pfam" id="PF13188">
    <property type="entry name" value="PAS_8"/>
    <property type="match status" value="1"/>
</dbReference>
<keyword evidence="4" id="KW-1003">Cell membrane</keyword>
<feature type="transmembrane region" description="Helical" evidence="12">
    <location>
        <begin position="7"/>
        <end position="33"/>
    </location>
</feature>
<dbReference type="GO" id="GO:0005524">
    <property type="term" value="F:ATP binding"/>
    <property type="evidence" value="ECO:0007669"/>
    <property type="project" value="UniProtKB-KW"/>
</dbReference>
<evidence type="ECO:0000313" key="16">
    <source>
        <dbReference type="Proteomes" id="UP000177360"/>
    </source>
</evidence>
<dbReference type="SMART" id="SM00387">
    <property type="entry name" value="HATPase_c"/>
    <property type="match status" value="1"/>
</dbReference>
<dbReference type="Proteomes" id="UP000177360">
    <property type="component" value="Unassembled WGS sequence"/>
</dbReference>
<dbReference type="NCBIfam" id="TIGR00229">
    <property type="entry name" value="sensory_box"/>
    <property type="match status" value="1"/>
</dbReference>
<dbReference type="Pfam" id="PF02518">
    <property type="entry name" value="HATPase_c"/>
    <property type="match status" value="1"/>
</dbReference>
<dbReference type="GO" id="GO:0016036">
    <property type="term" value="P:cellular response to phosphate starvation"/>
    <property type="evidence" value="ECO:0007669"/>
    <property type="project" value="TreeGrafter"/>
</dbReference>
<dbReference type="SMART" id="SM00388">
    <property type="entry name" value="HisKA"/>
    <property type="match status" value="1"/>
</dbReference>
<dbReference type="EMBL" id="MHLZ01000006">
    <property type="protein sequence ID" value="OGZ20257.1"/>
    <property type="molecule type" value="Genomic_DNA"/>
</dbReference>
<feature type="domain" description="PAS" evidence="14">
    <location>
        <begin position="89"/>
        <end position="133"/>
    </location>
</feature>
<dbReference type="PROSITE" id="PS50112">
    <property type="entry name" value="PAS"/>
    <property type="match status" value="1"/>
</dbReference>
<comment type="subcellular location">
    <subcellularLocation>
        <location evidence="2">Cell membrane</location>
    </subcellularLocation>
</comment>
<evidence type="ECO:0000256" key="10">
    <source>
        <dbReference type="ARBA" id="ARBA00023012"/>
    </source>
</evidence>
<dbReference type="GO" id="GO:0004721">
    <property type="term" value="F:phosphoprotein phosphatase activity"/>
    <property type="evidence" value="ECO:0007669"/>
    <property type="project" value="TreeGrafter"/>
</dbReference>
<accession>A0A1G2E337</accession>
<evidence type="ECO:0000259" key="13">
    <source>
        <dbReference type="PROSITE" id="PS50109"/>
    </source>
</evidence>
<dbReference type="Pfam" id="PF00512">
    <property type="entry name" value="HisKA"/>
    <property type="match status" value="1"/>
</dbReference>
<dbReference type="PRINTS" id="PR00344">
    <property type="entry name" value="BCTRLSENSOR"/>
</dbReference>
<keyword evidence="6" id="KW-0808">Transferase</keyword>
<name>A0A1G2E337_9BACT</name>
<evidence type="ECO:0000256" key="3">
    <source>
        <dbReference type="ARBA" id="ARBA00012438"/>
    </source>
</evidence>
<evidence type="ECO:0000256" key="5">
    <source>
        <dbReference type="ARBA" id="ARBA00022553"/>
    </source>
</evidence>
<dbReference type="Gene3D" id="3.30.450.20">
    <property type="entry name" value="PAS domain"/>
    <property type="match status" value="1"/>
</dbReference>
<reference evidence="15 16" key="1">
    <citation type="journal article" date="2016" name="Nat. Commun.">
        <title>Thousands of microbial genomes shed light on interconnected biogeochemical processes in an aquifer system.</title>
        <authorList>
            <person name="Anantharaman K."/>
            <person name="Brown C.T."/>
            <person name="Hug L.A."/>
            <person name="Sharon I."/>
            <person name="Castelle C.J."/>
            <person name="Probst A.J."/>
            <person name="Thomas B.C."/>
            <person name="Singh A."/>
            <person name="Wilkins M.J."/>
            <person name="Karaoz U."/>
            <person name="Brodie E.L."/>
            <person name="Williams K.H."/>
            <person name="Hubbard S.S."/>
            <person name="Banfield J.F."/>
        </authorList>
    </citation>
    <scope>NUCLEOTIDE SEQUENCE [LARGE SCALE GENOMIC DNA]</scope>
</reference>
<dbReference type="InterPro" id="IPR005467">
    <property type="entry name" value="His_kinase_dom"/>
</dbReference>
<feature type="transmembrane region" description="Helical" evidence="12">
    <location>
        <begin position="39"/>
        <end position="60"/>
    </location>
</feature>
<evidence type="ECO:0000256" key="11">
    <source>
        <dbReference type="ARBA" id="ARBA00023136"/>
    </source>
</evidence>
<dbReference type="PROSITE" id="PS50109">
    <property type="entry name" value="HIS_KIN"/>
    <property type="match status" value="1"/>
</dbReference>
<dbReference type="FunFam" id="3.30.565.10:FF:000023">
    <property type="entry name" value="PAS domain-containing sensor histidine kinase"/>
    <property type="match status" value="1"/>
</dbReference>
<dbReference type="SMART" id="SM00091">
    <property type="entry name" value="PAS"/>
    <property type="match status" value="1"/>
</dbReference>
<dbReference type="InterPro" id="IPR050351">
    <property type="entry name" value="BphY/WalK/GraS-like"/>
</dbReference>
<proteinExistence type="predicted"/>
<sequence length="445" mass="50800">MFRALKIIYNIIAVVLINVFLIFLTVINFWLFANGEAKLIYIIIVIFSIVIFFTGSFFIIKINGLKREKTALVRLLEKNEEKLKISEIEKNIISEVFFNIGEGILVIGGNGKILMINPKAKKILGIKEKDIKGLPVIDLARLPDIQPIAPYLLSQNIVFRKEIKLKYFIAELSVMPIFFDSSHDDYKKDVNFQPEKNMGKLIILRDITRESSLEKIKNDFILSAVHQLKTSVASVKWSVKMFLSGDFGKISKEQKDVAKRLYERNDALIFLIDNLLDAAKIEDGAFFYKKTLIDVQDIVESAIIFFQDKIKGKEIKVKFEKPLQRLPKIIVDKEKIRSVIQNLFDNALKYTNVCGSINVFLKSDQNSIKFQIKDSGIGIPMEQQSKIFNKFFRAANANNIETNGSGLGLFIAKKIIEDHGGSIWFESEESKGSAFFFTLPIEMVE</sequence>
<keyword evidence="10" id="KW-0902">Two-component regulatory system</keyword>
<keyword evidence="11 12" id="KW-0472">Membrane</keyword>
<keyword evidence="12" id="KW-1133">Transmembrane helix</keyword>
<dbReference type="InterPro" id="IPR003661">
    <property type="entry name" value="HisK_dim/P_dom"/>
</dbReference>
<evidence type="ECO:0000259" key="14">
    <source>
        <dbReference type="PROSITE" id="PS50112"/>
    </source>
</evidence>
<dbReference type="CDD" id="cd00075">
    <property type="entry name" value="HATPase"/>
    <property type="match status" value="1"/>
</dbReference>
<dbReference type="InterPro" id="IPR000014">
    <property type="entry name" value="PAS"/>
</dbReference>
<dbReference type="InterPro" id="IPR004358">
    <property type="entry name" value="Sig_transdc_His_kin-like_C"/>
</dbReference>
<protein>
    <recommendedName>
        <fullName evidence="3">histidine kinase</fullName>
        <ecNumber evidence="3">2.7.13.3</ecNumber>
    </recommendedName>
</protein>
<dbReference type="Gene3D" id="1.10.287.130">
    <property type="match status" value="1"/>
</dbReference>
<keyword evidence="12" id="KW-0812">Transmembrane</keyword>
<evidence type="ECO:0000256" key="8">
    <source>
        <dbReference type="ARBA" id="ARBA00022777"/>
    </source>
</evidence>
<keyword evidence="7" id="KW-0547">Nucleotide-binding</keyword>
<evidence type="ECO:0000313" key="15">
    <source>
        <dbReference type="EMBL" id="OGZ20257.1"/>
    </source>
</evidence>
<dbReference type="GO" id="GO:0000155">
    <property type="term" value="F:phosphorelay sensor kinase activity"/>
    <property type="evidence" value="ECO:0007669"/>
    <property type="project" value="InterPro"/>
</dbReference>
<evidence type="ECO:0000256" key="7">
    <source>
        <dbReference type="ARBA" id="ARBA00022741"/>
    </source>
</evidence>
<gene>
    <name evidence="15" type="ORF">A2626_02460</name>
</gene>
<evidence type="ECO:0000256" key="4">
    <source>
        <dbReference type="ARBA" id="ARBA00022475"/>
    </source>
</evidence>
<dbReference type="InterPro" id="IPR035965">
    <property type="entry name" value="PAS-like_dom_sf"/>
</dbReference>
<evidence type="ECO:0000256" key="6">
    <source>
        <dbReference type="ARBA" id="ARBA00022679"/>
    </source>
</evidence>
<keyword evidence="9" id="KW-0067">ATP-binding</keyword>
<dbReference type="AlphaFoldDB" id="A0A1G2E337"/>
<comment type="catalytic activity">
    <reaction evidence="1">
        <text>ATP + protein L-histidine = ADP + protein N-phospho-L-histidine.</text>
        <dbReference type="EC" id="2.7.13.3"/>
    </reaction>
</comment>
<feature type="domain" description="Histidine kinase" evidence="13">
    <location>
        <begin position="223"/>
        <end position="443"/>
    </location>
</feature>